<organism evidence="3 4">
    <name type="scientific">Leishmania enriettii</name>
    <dbReference type="NCBI Taxonomy" id="5663"/>
    <lineage>
        <taxon>Eukaryota</taxon>
        <taxon>Discoba</taxon>
        <taxon>Euglenozoa</taxon>
        <taxon>Kinetoplastea</taxon>
        <taxon>Metakinetoplastina</taxon>
        <taxon>Trypanosomatida</taxon>
        <taxon>Trypanosomatidae</taxon>
        <taxon>Leishmaniinae</taxon>
        <taxon>Leishmania</taxon>
    </lineage>
</organism>
<dbReference type="RefSeq" id="XP_067693389.1">
    <property type="nucleotide sequence ID" value="XM_067837968.1"/>
</dbReference>
<feature type="region of interest" description="Disordered" evidence="1">
    <location>
        <begin position="1"/>
        <end position="21"/>
    </location>
</feature>
<dbReference type="Proteomes" id="UP000674179">
    <property type="component" value="Chromosome 21"/>
</dbReference>
<evidence type="ECO:0000256" key="1">
    <source>
        <dbReference type="SAM" id="MobiDB-lite"/>
    </source>
</evidence>
<dbReference type="AlphaFoldDB" id="A0A836H652"/>
<keyword evidence="2" id="KW-0472">Membrane</keyword>
<dbReference type="OrthoDB" id="273705at2759"/>
<name>A0A836H652_LEIEN</name>
<proteinExistence type="predicted"/>
<feature type="transmembrane region" description="Helical" evidence="2">
    <location>
        <begin position="82"/>
        <end position="101"/>
    </location>
</feature>
<dbReference type="EMBL" id="JAFHKP010000021">
    <property type="protein sequence ID" value="KAG5480242.1"/>
    <property type="molecule type" value="Genomic_DNA"/>
</dbReference>
<accession>A0A836H652</accession>
<evidence type="ECO:0008006" key="5">
    <source>
        <dbReference type="Google" id="ProtNLM"/>
    </source>
</evidence>
<feature type="region of interest" description="Disordered" evidence="1">
    <location>
        <begin position="962"/>
        <end position="990"/>
    </location>
</feature>
<feature type="region of interest" description="Disordered" evidence="1">
    <location>
        <begin position="855"/>
        <end position="878"/>
    </location>
</feature>
<feature type="compositionally biased region" description="Basic and acidic residues" evidence="1">
    <location>
        <begin position="1"/>
        <end position="17"/>
    </location>
</feature>
<feature type="transmembrane region" description="Helical" evidence="2">
    <location>
        <begin position="46"/>
        <end position="70"/>
    </location>
</feature>
<feature type="compositionally biased region" description="Basic residues" evidence="1">
    <location>
        <begin position="404"/>
        <end position="414"/>
    </location>
</feature>
<keyword evidence="4" id="KW-1185">Reference proteome</keyword>
<keyword evidence="2" id="KW-1133">Transmembrane helix</keyword>
<keyword evidence="2" id="KW-0812">Transmembrane</keyword>
<evidence type="ECO:0000313" key="3">
    <source>
        <dbReference type="EMBL" id="KAG5480242.1"/>
    </source>
</evidence>
<sequence length="1043" mass="110711">MDERREEQQRQQERGEDAMEQPVAVKVQPPTLLDFKAEVLRSNPSLFFTSFSTLLAATLLGLCFAIVGIPPLYIASVKGRRIYVAIMLPLLTVIGTVLSYYCMQHPQRTFNSALAQIVKEMEHHAAYLSTAVGYVETELETRGVNLSMAVPAKSTSMRSLPATPKERSLQGLSSAVVPGAAAAAPPTTIPAVGGSGFLRGIDALEEERDMIIATVHVGKEWRWLMSLLGKLSLRNLAGPTNPALHHQRITVCALVTSVARVERMILSLYFSSFVLHGVNTISPVNLRGLPVSTSCAGGCPAFNTAVGVGRGDARTTAPMLQPPMPVIASAGLHSPRTSGRELGDSLTESVFTIPRETANENGDGAEDGVAGEETTSQLTSLNVRGINFGGAKLVQFPPLLSGKRASKEHKKRHANAQEEPPAAAATAAASTPIARTLHMDPDVQSTGGREGIEESAMKLGRASSSDHTMRSFGDMHMGASVGDRRECSGEATPPERSIGQCESAVNPSYSQTATLCVQSRTVAAVSSAYEVASTDGNRGEELALSPGSGISTQQPVPSGADGTNNDDGVKGSRTSTPPVDGNDTGASTMSPPWKLPAARLTRRRQPGTAVVASPSLALQRGSRFKGDEKDVFATVLIHVLKGSSARYSRLYGALAHTNYDASADRHYFINGSGASLTRSCDFSPFTIFYIPNRDDQRQGLTILEQRLLQFVYCRPEEEKEADAVRHPYATDLSSLAVGGTGRGSEDGTAGAEAAPAANIQPGYSTATFPCETASPPGRTPHRASVSLFPEHRVSSFIVAMQVLEDRPMRLTFLPVEIGPVHPKGTSLTLNGATLQTSKAPGRTDAAYRREDTHLASGGVGSSEEGATNSTSEAALQAPSPSMVPVLECVIDDVLCILTEIEITVDSSFQRPSKVLLIGVSLEDVSAEGSERGEIDVNEDDGVSGDTLEGSSGSFSLDFASGTMQPTDCHDSPLRRATKKGDAAQSSTRGGMATITAQAQLSHVAPKSVSSLSRHEHGVRCTLGQEFREVIHLEQRAAREARDH</sequence>
<protein>
    <recommendedName>
        <fullName evidence="5">Transmembrane protein</fullName>
    </recommendedName>
</protein>
<feature type="region of interest" description="Disordered" evidence="1">
    <location>
        <begin position="531"/>
        <end position="593"/>
    </location>
</feature>
<gene>
    <name evidence="3" type="ORF">CUR178_06298</name>
</gene>
<evidence type="ECO:0000313" key="4">
    <source>
        <dbReference type="Proteomes" id="UP000674179"/>
    </source>
</evidence>
<feature type="compositionally biased region" description="Basic and acidic residues" evidence="1">
    <location>
        <begin position="967"/>
        <end position="981"/>
    </location>
</feature>
<evidence type="ECO:0000256" key="2">
    <source>
        <dbReference type="SAM" id="Phobius"/>
    </source>
</evidence>
<dbReference type="GeneID" id="94173478"/>
<feature type="region of interest" description="Disordered" evidence="1">
    <location>
        <begin position="355"/>
        <end position="375"/>
    </location>
</feature>
<feature type="region of interest" description="Disordered" evidence="1">
    <location>
        <begin position="404"/>
        <end position="502"/>
    </location>
</feature>
<feature type="compositionally biased region" description="Polar residues" evidence="1">
    <location>
        <begin position="548"/>
        <end position="577"/>
    </location>
</feature>
<feature type="region of interest" description="Disordered" evidence="1">
    <location>
        <begin position="735"/>
        <end position="758"/>
    </location>
</feature>
<feature type="compositionally biased region" description="Low complexity" evidence="1">
    <location>
        <begin position="417"/>
        <end position="434"/>
    </location>
</feature>
<dbReference type="KEGG" id="lenr:94173478"/>
<comment type="caution">
    <text evidence="3">The sequence shown here is derived from an EMBL/GenBank/DDBJ whole genome shotgun (WGS) entry which is preliminary data.</text>
</comment>
<reference evidence="3 4" key="1">
    <citation type="submission" date="2021-02" db="EMBL/GenBank/DDBJ databases">
        <title>Leishmania (Mundinia) enrietti genome sequencing and assembly.</title>
        <authorList>
            <person name="Almutairi H."/>
            <person name="Gatherer D."/>
        </authorList>
    </citation>
    <scope>NUCLEOTIDE SEQUENCE [LARGE SCALE GENOMIC DNA]</scope>
    <source>
        <strain evidence="3">CUR178</strain>
    </source>
</reference>